<keyword evidence="2" id="KW-0479">Metal-binding</keyword>
<name>A0A7S1YRA8_9STRA</name>
<keyword evidence="3" id="KW-0408">Iron</keyword>
<comment type="similarity">
    <text evidence="4">Belongs to the cytochrome b5 family.</text>
</comment>
<dbReference type="InterPro" id="IPR050668">
    <property type="entry name" value="Cytochrome_b5"/>
</dbReference>
<feature type="region of interest" description="Disordered" evidence="5">
    <location>
        <begin position="182"/>
        <end position="201"/>
    </location>
</feature>
<reference evidence="7" key="1">
    <citation type="submission" date="2021-01" db="EMBL/GenBank/DDBJ databases">
        <authorList>
            <person name="Corre E."/>
            <person name="Pelletier E."/>
            <person name="Niang G."/>
            <person name="Scheremetjew M."/>
            <person name="Finn R."/>
            <person name="Kale V."/>
            <person name="Holt S."/>
            <person name="Cochrane G."/>
            <person name="Meng A."/>
            <person name="Brown T."/>
            <person name="Cohen L."/>
        </authorList>
    </citation>
    <scope>NUCLEOTIDE SEQUENCE</scope>
    <source>
        <strain evidence="7">Pop2</strain>
    </source>
</reference>
<accession>A0A7S1YRA8</accession>
<feature type="domain" description="Cytochrome b5 heme-binding" evidence="6">
    <location>
        <begin position="530"/>
        <end position="607"/>
    </location>
</feature>
<dbReference type="GO" id="GO:0016020">
    <property type="term" value="C:membrane"/>
    <property type="evidence" value="ECO:0007669"/>
    <property type="project" value="TreeGrafter"/>
</dbReference>
<evidence type="ECO:0000259" key="6">
    <source>
        <dbReference type="PROSITE" id="PS50255"/>
    </source>
</evidence>
<dbReference type="EMBL" id="HBGN01004959">
    <property type="protein sequence ID" value="CAD9316827.1"/>
    <property type="molecule type" value="Transcribed_RNA"/>
</dbReference>
<dbReference type="GO" id="GO:0020037">
    <property type="term" value="F:heme binding"/>
    <property type="evidence" value="ECO:0007669"/>
    <property type="project" value="TreeGrafter"/>
</dbReference>
<dbReference type="Gene3D" id="3.10.120.10">
    <property type="entry name" value="Cytochrome b5-like heme/steroid binding domain"/>
    <property type="match status" value="1"/>
</dbReference>
<dbReference type="AlphaFoldDB" id="A0A7S1YRA8"/>
<feature type="compositionally biased region" description="Low complexity" evidence="5">
    <location>
        <begin position="24"/>
        <end position="37"/>
    </location>
</feature>
<dbReference type="PANTHER" id="PTHR19359:SF95">
    <property type="entry name" value="CYTOCHROME B5 TYPE B"/>
    <property type="match status" value="1"/>
</dbReference>
<dbReference type="Pfam" id="PF00173">
    <property type="entry name" value="Cyt-b5"/>
    <property type="match status" value="1"/>
</dbReference>
<sequence length="654" mass="72836">MTIKASLHGPNRRKNRPGDLGVASNLTSTTTTTTNRTTNLSSEHKDIFLRIKALDRLLSNDDDDDDDDYDDFDGAYTPEARSKARSIISRTSDSSTAAASTAPCCLFTLNEGTGGSSLLYRHLELVGEGGGEGGNDKNNNNDDHDIETLINQYGMGSDDPILFHFHDIPVIISRAVPLSLSSSSHHQKNDKEEEDNNNGTQRHQRHDFLYLSSVQCHNHKVCEDTVMKITCCSRITQPTTKGTSKESSASFNKRDYKLLSAVGVEVHPRGNGSNGNIMNAKGLISDGVKEEQKQWCFNVTDISRRLINQTFRSILTVNEYIVVSFPDENDNIHELVCRISEVRTQEENDGTSKSMTSAEATMDDPYRGRVDLGTELYIYPSDPKSVTVLGGRCLPKGKLPEDVVHVTTSDMEWFPVRRLLLAPCIKLTKYVQAGRGKYKNEIPTLSDEERSEDAPTDDGCPHCKVPIDCCTFDRVLLFITSLLYPDENSFALDLSEVNALSSAADALGLQVLDDLCQSQSSTFESRVIKDRYIRLAEVKTRNDHGELLILLDGMVLDISRWIDEHPGGPSIIPTQALNIDCTVFFEMYHVSRQAFLYLKSFYIGELSPEDAVNLRSSAEGVEASEGFLLSLRSYTDEWRVSIEEKAGEKVHKSF</sequence>
<dbReference type="PANTHER" id="PTHR19359">
    <property type="entry name" value="CYTOCHROME B5"/>
    <property type="match status" value="1"/>
</dbReference>
<gene>
    <name evidence="7" type="ORF">DBRI1063_LOCUS3234</name>
</gene>
<proteinExistence type="inferred from homology"/>
<dbReference type="PROSITE" id="PS50255">
    <property type="entry name" value="CYTOCHROME_B5_2"/>
    <property type="match status" value="1"/>
</dbReference>
<evidence type="ECO:0000313" key="7">
    <source>
        <dbReference type="EMBL" id="CAD9316827.1"/>
    </source>
</evidence>
<feature type="region of interest" description="Disordered" evidence="5">
    <location>
        <begin position="1"/>
        <end position="37"/>
    </location>
</feature>
<keyword evidence="1" id="KW-0349">Heme</keyword>
<organism evidence="7">
    <name type="scientific">Ditylum brightwellii</name>
    <dbReference type="NCBI Taxonomy" id="49249"/>
    <lineage>
        <taxon>Eukaryota</taxon>
        <taxon>Sar</taxon>
        <taxon>Stramenopiles</taxon>
        <taxon>Ochrophyta</taxon>
        <taxon>Bacillariophyta</taxon>
        <taxon>Mediophyceae</taxon>
        <taxon>Lithodesmiophycidae</taxon>
        <taxon>Lithodesmiales</taxon>
        <taxon>Lithodesmiaceae</taxon>
        <taxon>Ditylum</taxon>
    </lineage>
</organism>
<dbReference type="SMART" id="SM01117">
    <property type="entry name" value="Cyt-b5"/>
    <property type="match status" value="1"/>
</dbReference>
<evidence type="ECO:0000256" key="2">
    <source>
        <dbReference type="ARBA" id="ARBA00022723"/>
    </source>
</evidence>
<evidence type="ECO:0000256" key="1">
    <source>
        <dbReference type="ARBA" id="ARBA00022617"/>
    </source>
</evidence>
<dbReference type="InterPro" id="IPR036400">
    <property type="entry name" value="Cyt_B5-like_heme/steroid_sf"/>
</dbReference>
<protein>
    <recommendedName>
        <fullName evidence="6">Cytochrome b5 heme-binding domain-containing protein</fullName>
    </recommendedName>
</protein>
<dbReference type="InterPro" id="IPR001199">
    <property type="entry name" value="Cyt_B5-like_heme/steroid-bd"/>
</dbReference>
<evidence type="ECO:0000256" key="4">
    <source>
        <dbReference type="ARBA" id="ARBA00038168"/>
    </source>
</evidence>
<evidence type="ECO:0000256" key="5">
    <source>
        <dbReference type="SAM" id="MobiDB-lite"/>
    </source>
</evidence>
<evidence type="ECO:0000256" key="3">
    <source>
        <dbReference type="ARBA" id="ARBA00023004"/>
    </source>
</evidence>
<dbReference type="SUPFAM" id="SSF55856">
    <property type="entry name" value="Cytochrome b5-like heme/steroid binding domain"/>
    <property type="match status" value="1"/>
</dbReference>
<dbReference type="GO" id="GO:0046872">
    <property type="term" value="F:metal ion binding"/>
    <property type="evidence" value="ECO:0007669"/>
    <property type="project" value="UniProtKB-KW"/>
</dbReference>